<organism evidence="1 2">
    <name type="scientific">Mycobacteroides abscessus</name>
    <dbReference type="NCBI Taxonomy" id="36809"/>
    <lineage>
        <taxon>Bacteria</taxon>
        <taxon>Bacillati</taxon>
        <taxon>Actinomycetota</taxon>
        <taxon>Actinomycetes</taxon>
        <taxon>Mycobacteriales</taxon>
        <taxon>Mycobacteriaceae</taxon>
        <taxon>Mycobacteroides</taxon>
    </lineage>
</organism>
<comment type="caution">
    <text evidence="1">The sequence shown here is derived from an EMBL/GenBank/DDBJ whole genome shotgun (WGS) entry which is preliminary data.</text>
</comment>
<dbReference type="AlphaFoldDB" id="A0ABD7HGI0"/>
<name>A0ABD7HGI0_9MYCO</name>
<accession>A0ABD7HGI0</accession>
<sequence length="191" mass="20604">MGNWQVNRDNYSVTMDLGPDCEWVAEMQWPEGVTQGGPAVLVIHPSNPDTCPPGGLSQTVLRDVDFKYALDRLRGGLASSKRWDTARKKAEDKVTSALVAHSDAGITPEYLVLLSRVYVGAVNQGQSKPLEHLADLTGKTPAAIKNHLWQATRKGYLERSPGRAGGNLTAKAGEIMETIIPSGLETLGKSP</sequence>
<dbReference type="EMBL" id="QXBN01000050">
    <property type="protein sequence ID" value="RIT28656.1"/>
    <property type="molecule type" value="Genomic_DNA"/>
</dbReference>
<reference evidence="1 2" key="1">
    <citation type="submission" date="2018-08" db="EMBL/GenBank/DDBJ databases">
        <title>Linezolid Resistance in Mycobacterium abscessus: MIC Distribution and Comprehensive Investigation of Resistance Mechanisms.</title>
        <authorList>
            <person name="Ye M."/>
            <person name="Xu L."/>
            <person name="Zou Y."/>
            <person name="Li B."/>
            <person name="Guo Q."/>
            <person name="Zhang Y."/>
            <person name="Zhan M."/>
            <person name="Xu B."/>
            <person name="Yu F."/>
            <person name="Zhang Z."/>
            <person name="Chu H."/>
        </authorList>
    </citation>
    <scope>NUCLEOTIDE SEQUENCE [LARGE SCALE GENOMIC DNA]</scope>
    <source>
        <strain evidence="1 2">G143</strain>
    </source>
</reference>
<evidence type="ECO:0000313" key="1">
    <source>
        <dbReference type="EMBL" id="RIT28656.1"/>
    </source>
</evidence>
<gene>
    <name evidence="1" type="ORF">D2E76_27290</name>
</gene>
<dbReference type="Proteomes" id="UP000284557">
    <property type="component" value="Unassembled WGS sequence"/>
</dbReference>
<proteinExistence type="predicted"/>
<protein>
    <submittedName>
        <fullName evidence="1">MarR family transcriptional regulator</fullName>
    </submittedName>
</protein>
<evidence type="ECO:0000313" key="2">
    <source>
        <dbReference type="Proteomes" id="UP000284557"/>
    </source>
</evidence>
<dbReference type="RefSeq" id="WP_108744320.1">
    <property type="nucleotide sequence ID" value="NZ_CP029076.1"/>
</dbReference>